<dbReference type="Pfam" id="PF01553">
    <property type="entry name" value="Acyltransferase"/>
    <property type="match status" value="1"/>
</dbReference>
<gene>
    <name evidence="4" type="ORF">ACFQ04_01360</name>
</gene>
<dbReference type="SMART" id="SM00563">
    <property type="entry name" value="PlsC"/>
    <property type="match status" value="1"/>
</dbReference>
<proteinExistence type="predicted"/>
<comment type="caution">
    <text evidence="4">The sequence shown here is derived from an EMBL/GenBank/DDBJ whole genome shotgun (WGS) entry which is preliminary data.</text>
</comment>
<dbReference type="Proteomes" id="UP001597068">
    <property type="component" value="Unassembled WGS sequence"/>
</dbReference>
<dbReference type="PANTHER" id="PTHR10434:SF11">
    <property type="entry name" value="1-ACYL-SN-GLYCEROL-3-PHOSPHATE ACYLTRANSFERASE"/>
    <property type="match status" value="1"/>
</dbReference>
<protein>
    <submittedName>
        <fullName evidence="4">Lysophospholipid acyltransferase family protein</fullName>
    </submittedName>
</protein>
<evidence type="ECO:0000313" key="5">
    <source>
        <dbReference type="Proteomes" id="UP001597068"/>
    </source>
</evidence>
<dbReference type="SUPFAM" id="SSF69593">
    <property type="entry name" value="Glycerol-3-phosphate (1)-acyltransferase"/>
    <property type="match status" value="1"/>
</dbReference>
<dbReference type="GO" id="GO:0016746">
    <property type="term" value="F:acyltransferase activity"/>
    <property type="evidence" value="ECO:0007669"/>
    <property type="project" value="UniProtKB-KW"/>
</dbReference>
<name>A0ABW3G2N9_9NOCA</name>
<keyword evidence="5" id="KW-1185">Reference proteome</keyword>
<dbReference type="CDD" id="cd07989">
    <property type="entry name" value="LPLAT_AGPAT-like"/>
    <property type="match status" value="1"/>
</dbReference>
<dbReference type="InterPro" id="IPR002123">
    <property type="entry name" value="Plipid/glycerol_acylTrfase"/>
</dbReference>
<accession>A0ABW3G2N9</accession>
<evidence type="ECO:0000259" key="3">
    <source>
        <dbReference type="SMART" id="SM00563"/>
    </source>
</evidence>
<feature type="domain" description="Phospholipid/glycerol acyltransferase" evidence="3">
    <location>
        <begin position="41"/>
        <end position="160"/>
    </location>
</feature>
<keyword evidence="2 4" id="KW-0012">Acyltransferase</keyword>
<evidence type="ECO:0000256" key="2">
    <source>
        <dbReference type="ARBA" id="ARBA00023315"/>
    </source>
</evidence>
<organism evidence="4 5">
    <name type="scientific">Williamsia deligens</name>
    <dbReference type="NCBI Taxonomy" id="321325"/>
    <lineage>
        <taxon>Bacteria</taxon>
        <taxon>Bacillati</taxon>
        <taxon>Actinomycetota</taxon>
        <taxon>Actinomycetes</taxon>
        <taxon>Mycobacteriales</taxon>
        <taxon>Nocardiaceae</taxon>
        <taxon>Williamsia</taxon>
    </lineage>
</organism>
<evidence type="ECO:0000256" key="1">
    <source>
        <dbReference type="ARBA" id="ARBA00022679"/>
    </source>
</evidence>
<dbReference type="EMBL" id="JBHTIL010000001">
    <property type="protein sequence ID" value="MFD0924373.1"/>
    <property type="molecule type" value="Genomic_DNA"/>
</dbReference>
<sequence>MARTTAVVQGFLRVGVVGPFLRWRDHLEVTGAHHIPRSGPVVLVANHQAVVDSFLVAIAARRTVVFLAKAEYFTETGLRGRLKQAFFSSVGQIPVDRDGGDAAASALSTAIGVVRSGRAWAVHPEGSRVTGRRVHRGRTGAMRVAIETGAPVVPIALIGTADGRRVWSRRRVTVRVCEPVDTTSMSPSDARTATDLVMRRIADAAGWPYVDEYTPRRSSTRPSPGGRSAA</sequence>
<evidence type="ECO:0000313" key="4">
    <source>
        <dbReference type="EMBL" id="MFD0924373.1"/>
    </source>
</evidence>
<dbReference type="RefSeq" id="WP_253647583.1">
    <property type="nucleotide sequence ID" value="NZ_BAAAMO010000002.1"/>
</dbReference>
<reference evidence="5" key="1">
    <citation type="journal article" date="2019" name="Int. J. Syst. Evol. Microbiol.">
        <title>The Global Catalogue of Microorganisms (GCM) 10K type strain sequencing project: providing services to taxonomists for standard genome sequencing and annotation.</title>
        <authorList>
            <consortium name="The Broad Institute Genomics Platform"/>
            <consortium name="The Broad Institute Genome Sequencing Center for Infectious Disease"/>
            <person name="Wu L."/>
            <person name="Ma J."/>
        </authorList>
    </citation>
    <scope>NUCLEOTIDE SEQUENCE [LARGE SCALE GENOMIC DNA]</scope>
    <source>
        <strain evidence="5">CCUG 50873</strain>
    </source>
</reference>
<keyword evidence="1" id="KW-0808">Transferase</keyword>
<dbReference type="PANTHER" id="PTHR10434">
    <property type="entry name" value="1-ACYL-SN-GLYCEROL-3-PHOSPHATE ACYLTRANSFERASE"/>
    <property type="match status" value="1"/>
</dbReference>